<protein>
    <submittedName>
        <fullName evidence="1">Uncharacterized protein</fullName>
    </submittedName>
</protein>
<dbReference type="AlphaFoldDB" id="A0A142V934"/>
<accession>A0A142V934</accession>
<dbReference type="Proteomes" id="UP000076394">
    <property type="component" value="Chromosome"/>
</dbReference>
<sequence length="66" mass="7810">MKTVVPEREPWVRIPPPPPFIPKVNPDRDFYLPNQGFLFKHTRTQTAEWAYAPSDRFSDYFSELQG</sequence>
<gene>
    <name evidence="1" type="ORF">Dm11a5_0514</name>
</gene>
<proteinExistence type="predicted"/>
<dbReference type="EMBL" id="CP011127">
    <property type="protein sequence ID" value="AMU86340.1"/>
    <property type="molecule type" value="Genomic_DNA"/>
</dbReference>
<evidence type="ECO:0000313" key="2">
    <source>
        <dbReference type="Proteomes" id="UP000076394"/>
    </source>
</evidence>
<evidence type="ECO:0000313" key="1">
    <source>
        <dbReference type="EMBL" id="AMU86340.1"/>
    </source>
</evidence>
<name>A0A142V934_9CHLR</name>
<organism evidence="1 2">
    <name type="scientific">Dehalococcoides mccartyi</name>
    <dbReference type="NCBI Taxonomy" id="61435"/>
    <lineage>
        <taxon>Bacteria</taxon>
        <taxon>Bacillati</taxon>
        <taxon>Chloroflexota</taxon>
        <taxon>Dehalococcoidia</taxon>
        <taxon>Dehalococcoidales</taxon>
        <taxon>Dehalococcoidaceae</taxon>
        <taxon>Dehalococcoides</taxon>
    </lineage>
</organism>
<reference evidence="1 2" key="1">
    <citation type="submission" date="2015-03" db="EMBL/GenBank/DDBJ databases">
        <title>Genomic characterization of Dehalococcoides mccartyi strain 11a5, an unusal plasmid-containing chloroethene dechlorinator.</title>
        <authorList>
            <person name="Zhao S."/>
            <person name="Ding C."/>
            <person name="He J."/>
        </authorList>
    </citation>
    <scope>NUCLEOTIDE SEQUENCE [LARGE SCALE GENOMIC DNA]</scope>
    <source>
        <strain evidence="1 2">11a5</strain>
    </source>
</reference>